<keyword evidence="5" id="KW-0064">Aspartyl protease</keyword>
<evidence type="ECO:0000256" key="2">
    <source>
        <dbReference type="ARBA" id="ARBA00022475"/>
    </source>
</evidence>
<dbReference type="GO" id="GO:0016020">
    <property type="term" value="C:membrane"/>
    <property type="evidence" value="ECO:0007669"/>
    <property type="project" value="InterPro"/>
</dbReference>
<reference evidence="11" key="1">
    <citation type="journal article" date="2021" name="PeerJ">
        <title>Extensive microbial diversity within the chicken gut microbiome revealed by metagenomics and culture.</title>
        <authorList>
            <person name="Gilroy R."/>
            <person name="Ravi A."/>
            <person name="Getino M."/>
            <person name="Pursley I."/>
            <person name="Horton D.L."/>
            <person name="Alikhan N.F."/>
            <person name="Baker D."/>
            <person name="Gharbi K."/>
            <person name="Hall N."/>
            <person name="Watson M."/>
            <person name="Adriaenssens E.M."/>
            <person name="Foster-Nyarko E."/>
            <person name="Jarju S."/>
            <person name="Secka A."/>
            <person name="Antonio M."/>
            <person name="Oren A."/>
            <person name="Chaudhuri R.R."/>
            <person name="La Ragione R."/>
            <person name="Hildebrand F."/>
            <person name="Pallen M.J."/>
        </authorList>
    </citation>
    <scope>NUCLEOTIDE SEQUENCE</scope>
    <source>
        <strain evidence="11">ChiGjej4B4-12881</strain>
    </source>
</reference>
<dbReference type="PRINTS" id="PR00781">
    <property type="entry name" value="LIPOSIGPTASE"/>
</dbReference>
<protein>
    <submittedName>
        <fullName evidence="11">Signal peptidase II</fullName>
    </submittedName>
</protein>
<comment type="similarity">
    <text evidence="1 9">Belongs to the peptidase A8 family.</text>
</comment>
<dbReference type="PANTHER" id="PTHR33695">
    <property type="entry name" value="LIPOPROTEIN SIGNAL PEPTIDASE"/>
    <property type="match status" value="1"/>
</dbReference>
<evidence type="ECO:0000256" key="5">
    <source>
        <dbReference type="ARBA" id="ARBA00022750"/>
    </source>
</evidence>
<evidence type="ECO:0000256" key="8">
    <source>
        <dbReference type="ARBA" id="ARBA00023136"/>
    </source>
</evidence>
<evidence type="ECO:0000256" key="3">
    <source>
        <dbReference type="ARBA" id="ARBA00022670"/>
    </source>
</evidence>
<dbReference type="AlphaFoldDB" id="A0A9D1W4T9"/>
<evidence type="ECO:0000313" key="12">
    <source>
        <dbReference type="Proteomes" id="UP000886780"/>
    </source>
</evidence>
<evidence type="ECO:0000256" key="7">
    <source>
        <dbReference type="ARBA" id="ARBA00022989"/>
    </source>
</evidence>
<dbReference type="Proteomes" id="UP000886780">
    <property type="component" value="Unassembled WGS sequence"/>
</dbReference>
<dbReference type="InterPro" id="IPR001872">
    <property type="entry name" value="Peptidase_A8"/>
</dbReference>
<keyword evidence="3" id="KW-0645">Protease</keyword>
<dbReference type="GO" id="GO:0004190">
    <property type="term" value="F:aspartic-type endopeptidase activity"/>
    <property type="evidence" value="ECO:0007669"/>
    <property type="project" value="UniProtKB-KW"/>
</dbReference>
<proteinExistence type="inferred from homology"/>
<keyword evidence="4 10" id="KW-0812">Transmembrane</keyword>
<feature type="transmembrane region" description="Helical" evidence="10">
    <location>
        <begin position="126"/>
        <end position="145"/>
    </location>
</feature>
<dbReference type="PANTHER" id="PTHR33695:SF1">
    <property type="entry name" value="LIPOPROTEIN SIGNAL PEPTIDASE"/>
    <property type="match status" value="1"/>
</dbReference>
<dbReference type="GO" id="GO:0006508">
    <property type="term" value="P:proteolysis"/>
    <property type="evidence" value="ECO:0007669"/>
    <property type="project" value="UniProtKB-KW"/>
</dbReference>
<sequence length="161" mass="18258">MTFLGLTGFLTLTDLALKAEIESRDEGEFPWKLDKKGWIEVHKSHNEGLPFGFLKGYPEAVRMIPLMMASAVGGVLFWLLQKKGHRMEKLGFALTLAGALSNIYDRIFRRYVVDYFSINLGRLKKVIFNLGDVFILLGGGVLLLHEALESAAEWRKSRKKK</sequence>
<keyword evidence="7 10" id="KW-1133">Transmembrane helix</keyword>
<evidence type="ECO:0000256" key="10">
    <source>
        <dbReference type="SAM" id="Phobius"/>
    </source>
</evidence>
<accession>A0A9D1W4T9</accession>
<dbReference type="Pfam" id="PF01252">
    <property type="entry name" value="Peptidase_A8"/>
    <property type="match status" value="1"/>
</dbReference>
<feature type="transmembrane region" description="Helical" evidence="10">
    <location>
        <begin position="60"/>
        <end position="80"/>
    </location>
</feature>
<keyword evidence="2" id="KW-1003">Cell membrane</keyword>
<evidence type="ECO:0000256" key="4">
    <source>
        <dbReference type="ARBA" id="ARBA00022692"/>
    </source>
</evidence>
<evidence type="ECO:0000256" key="6">
    <source>
        <dbReference type="ARBA" id="ARBA00022801"/>
    </source>
</evidence>
<reference evidence="11" key="2">
    <citation type="submission" date="2021-04" db="EMBL/GenBank/DDBJ databases">
        <authorList>
            <person name="Gilroy R."/>
        </authorList>
    </citation>
    <scope>NUCLEOTIDE SEQUENCE</scope>
    <source>
        <strain evidence="11">ChiGjej4B4-12881</strain>
    </source>
</reference>
<comment type="caution">
    <text evidence="11">The sequence shown here is derived from an EMBL/GenBank/DDBJ whole genome shotgun (WGS) entry which is preliminary data.</text>
</comment>
<organism evidence="11 12">
    <name type="scientific">Candidatus Lachnoclostridium stercoripullorum</name>
    <dbReference type="NCBI Taxonomy" id="2838635"/>
    <lineage>
        <taxon>Bacteria</taxon>
        <taxon>Bacillati</taxon>
        <taxon>Bacillota</taxon>
        <taxon>Clostridia</taxon>
        <taxon>Lachnospirales</taxon>
        <taxon>Lachnospiraceae</taxon>
    </lineage>
</organism>
<keyword evidence="6" id="KW-0378">Hydrolase</keyword>
<dbReference type="EMBL" id="DXEU01000117">
    <property type="protein sequence ID" value="HIX52501.1"/>
    <property type="molecule type" value="Genomic_DNA"/>
</dbReference>
<name>A0A9D1W4T9_9FIRM</name>
<gene>
    <name evidence="11" type="ORF">IAA28_06830</name>
</gene>
<evidence type="ECO:0000256" key="9">
    <source>
        <dbReference type="RuleBase" id="RU004181"/>
    </source>
</evidence>
<keyword evidence="8 10" id="KW-0472">Membrane</keyword>
<evidence type="ECO:0000256" key="1">
    <source>
        <dbReference type="ARBA" id="ARBA00006139"/>
    </source>
</evidence>
<evidence type="ECO:0000313" key="11">
    <source>
        <dbReference type="EMBL" id="HIX52501.1"/>
    </source>
</evidence>